<accession>A0A7M5V3H5</accession>
<dbReference type="SUPFAM" id="SSF81321">
    <property type="entry name" value="Family A G protein-coupled receptor-like"/>
    <property type="match status" value="1"/>
</dbReference>
<dbReference type="PROSITE" id="PS50835">
    <property type="entry name" value="IG_LIKE"/>
    <property type="match status" value="1"/>
</dbReference>
<dbReference type="SMART" id="SM00060">
    <property type="entry name" value="FN3"/>
    <property type="match status" value="2"/>
</dbReference>
<dbReference type="GO" id="GO:0007166">
    <property type="term" value="P:cell surface receptor signaling pathway"/>
    <property type="evidence" value="ECO:0007669"/>
    <property type="project" value="InterPro"/>
</dbReference>
<dbReference type="PRINTS" id="PR00249">
    <property type="entry name" value="GPCRSECRETIN"/>
</dbReference>
<keyword evidence="14" id="KW-1185">Reference proteome</keyword>
<feature type="transmembrane region" description="Helical" evidence="7">
    <location>
        <begin position="1059"/>
        <end position="1079"/>
    </location>
</feature>
<feature type="compositionally biased region" description="Basic and acidic residues" evidence="6">
    <location>
        <begin position="1308"/>
        <end position="1322"/>
    </location>
</feature>
<dbReference type="PROSITE" id="PS50221">
    <property type="entry name" value="GAIN_B"/>
    <property type="match status" value="1"/>
</dbReference>
<feature type="transmembrane region" description="Helical" evidence="7">
    <location>
        <begin position="1172"/>
        <end position="1192"/>
    </location>
</feature>
<evidence type="ECO:0000259" key="12">
    <source>
        <dbReference type="PROSITE" id="PS50853"/>
    </source>
</evidence>
<dbReference type="CDD" id="cd00063">
    <property type="entry name" value="FN3"/>
    <property type="match status" value="2"/>
</dbReference>
<keyword evidence="5" id="KW-1015">Disulfide bond</keyword>
<feature type="transmembrane region" description="Helical" evidence="7">
    <location>
        <begin position="990"/>
        <end position="1009"/>
    </location>
</feature>
<dbReference type="PROSITE" id="PS50261">
    <property type="entry name" value="G_PROTEIN_RECEP_F2_4"/>
    <property type="match status" value="1"/>
</dbReference>
<dbReference type="Gene3D" id="2.60.120.260">
    <property type="entry name" value="Galactose-binding domain-like"/>
    <property type="match status" value="2"/>
</dbReference>
<keyword evidence="3 7" id="KW-1133">Transmembrane helix</keyword>
<dbReference type="GO" id="GO:0004930">
    <property type="term" value="F:G protein-coupled receptor activity"/>
    <property type="evidence" value="ECO:0007669"/>
    <property type="project" value="InterPro"/>
</dbReference>
<evidence type="ECO:0000256" key="1">
    <source>
        <dbReference type="ARBA" id="ARBA00004141"/>
    </source>
</evidence>
<feature type="domain" description="G-protein coupled receptors family 2 profile 2" evidence="10">
    <location>
        <begin position="954"/>
        <end position="1195"/>
    </location>
</feature>
<evidence type="ECO:0000256" key="3">
    <source>
        <dbReference type="ARBA" id="ARBA00022989"/>
    </source>
</evidence>
<dbReference type="Pfam" id="PF00041">
    <property type="entry name" value="fn3"/>
    <property type="match status" value="1"/>
</dbReference>
<dbReference type="InterPro" id="IPR036179">
    <property type="entry name" value="Ig-like_dom_sf"/>
</dbReference>
<evidence type="ECO:0000259" key="8">
    <source>
        <dbReference type="PROSITE" id="PS50022"/>
    </source>
</evidence>
<dbReference type="InterPro" id="IPR046338">
    <property type="entry name" value="GAIN_dom_sf"/>
</dbReference>
<dbReference type="Pfam" id="PF01825">
    <property type="entry name" value="GPS"/>
    <property type="match status" value="1"/>
</dbReference>
<feature type="transmembrane region" description="Helical" evidence="7">
    <location>
        <begin position="7"/>
        <end position="26"/>
    </location>
</feature>
<proteinExistence type="predicted"/>
<dbReference type="EnsemblMetazoa" id="CLYHEMT001777.1">
    <property type="protein sequence ID" value="CLYHEMP001777.1"/>
    <property type="gene ID" value="CLYHEMG001777"/>
</dbReference>
<dbReference type="InterPro" id="IPR008979">
    <property type="entry name" value="Galactose-bd-like_sf"/>
</dbReference>
<dbReference type="GeneID" id="136801694"/>
<evidence type="ECO:0000259" key="9">
    <source>
        <dbReference type="PROSITE" id="PS50221"/>
    </source>
</evidence>
<dbReference type="InterPro" id="IPR003961">
    <property type="entry name" value="FN3_dom"/>
</dbReference>
<dbReference type="Gene3D" id="2.60.40.10">
    <property type="entry name" value="Immunoglobulins"/>
    <property type="match status" value="2"/>
</dbReference>
<dbReference type="InterPro" id="IPR017981">
    <property type="entry name" value="GPCR_2-like_7TM"/>
</dbReference>
<evidence type="ECO:0000313" key="14">
    <source>
        <dbReference type="Proteomes" id="UP000594262"/>
    </source>
</evidence>
<dbReference type="InterPro" id="IPR000832">
    <property type="entry name" value="GPCR_2_secretin-like"/>
</dbReference>
<evidence type="ECO:0000256" key="2">
    <source>
        <dbReference type="ARBA" id="ARBA00022692"/>
    </source>
</evidence>
<feature type="transmembrane region" description="Helical" evidence="7">
    <location>
        <begin position="1147"/>
        <end position="1166"/>
    </location>
</feature>
<dbReference type="SUPFAM" id="SSF49265">
    <property type="entry name" value="Fibronectin type III"/>
    <property type="match status" value="1"/>
</dbReference>
<dbReference type="InterPro" id="IPR000203">
    <property type="entry name" value="GPS"/>
</dbReference>
<dbReference type="SMART" id="SM00231">
    <property type="entry name" value="FA58C"/>
    <property type="match status" value="2"/>
</dbReference>
<feature type="transmembrane region" description="Helical" evidence="7">
    <location>
        <begin position="1021"/>
        <end position="1038"/>
    </location>
</feature>
<dbReference type="Gene3D" id="2.60.220.50">
    <property type="match status" value="1"/>
</dbReference>
<dbReference type="SUPFAM" id="SSF49785">
    <property type="entry name" value="Galactose-binding domain-like"/>
    <property type="match status" value="2"/>
</dbReference>
<organism evidence="13 14">
    <name type="scientific">Clytia hemisphaerica</name>
    <dbReference type="NCBI Taxonomy" id="252671"/>
    <lineage>
        <taxon>Eukaryota</taxon>
        <taxon>Metazoa</taxon>
        <taxon>Cnidaria</taxon>
        <taxon>Hydrozoa</taxon>
        <taxon>Hydroidolina</taxon>
        <taxon>Leptothecata</taxon>
        <taxon>Obeliida</taxon>
        <taxon>Clytiidae</taxon>
        <taxon>Clytia</taxon>
    </lineage>
</organism>
<dbReference type="InterPro" id="IPR000421">
    <property type="entry name" value="FA58C"/>
</dbReference>
<evidence type="ECO:0000313" key="13">
    <source>
        <dbReference type="EnsemblMetazoa" id="CLYHEMP001777.1"/>
    </source>
</evidence>
<keyword evidence="2 7" id="KW-0812">Transmembrane</keyword>
<evidence type="ECO:0000256" key="5">
    <source>
        <dbReference type="ARBA" id="ARBA00023157"/>
    </source>
</evidence>
<feature type="transmembrane region" description="Helical" evidence="7">
    <location>
        <begin position="953"/>
        <end position="978"/>
    </location>
</feature>
<dbReference type="InterPro" id="IPR058808">
    <property type="entry name" value="GAIN_ADGRA2/3"/>
</dbReference>
<dbReference type="Pfam" id="PF00754">
    <property type="entry name" value="F5_F8_type_C"/>
    <property type="match status" value="2"/>
</dbReference>
<feature type="region of interest" description="Disordered" evidence="6">
    <location>
        <begin position="1284"/>
        <end position="1322"/>
    </location>
</feature>
<comment type="subcellular location">
    <subcellularLocation>
        <location evidence="1">Membrane</location>
        <topology evidence="1">Multi-pass membrane protein</topology>
    </subcellularLocation>
</comment>
<evidence type="ECO:0000256" key="7">
    <source>
        <dbReference type="SAM" id="Phobius"/>
    </source>
</evidence>
<dbReference type="OrthoDB" id="5961629at2759"/>
<dbReference type="PROSITE" id="PS50022">
    <property type="entry name" value="FA58C_3"/>
    <property type="match status" value="2"/>
</dbReference>
<reference evidence="13" key="1">
    <citation type="submission" date="2021-01" db="UniProtKB">
        <authorList>
            <consortium name="EnsemblMetazoa"/>
        </authorList>
    </citation>
    <scope>IDENTIFICATION</scope>
</reference>
<feature type="domain" description="Fibronectin type-III" evidence="12">
    <location>
        <begin position="554"/>
        <end position="660"/>
    </location>
</feature>
<dbReference type="InterPro" id="IPR013783">
    <property type="entry name" value="Ig-like_fold"/>
</dbReference>
<evidence type="ECO:0000256" key="6">
    <source>
        <dbReference type="SAM" id="MobiDB-lite"/>
    </source>
</evidence>
<dbReference type="SUPFAM" id="SSF48726">
    <property type="entry name" value="Immunoglobulin"/>
    <property type="match status" value="1"/>
</dbReference>
<dbReference type="EnsemblMetazoa" id="CLYHEMT001777.3">
    <property type="protein sequence ID" value="CLYHEMP001777.3"/>
    <property type="gene ID" value="CLYHEMG001777"/>
</dbReference>
<feature type="domain" description="F5/8 type C" evidence="8">
    <location>
        <begin position="37"/>
        <end position="194"/>
    </location>
</feature>
<dbReference type="RefSeq" id="XP_066914440.1">
    <property type="nucleotide sequence ID" value="XM_067058339.1"/>
</dbReference>
<dbReference type="InterPro" id="IPR036116">
    <property type="entry name" value="FN3_sf"/>
</dbReference>
<dbReference type="PROSITE" id="PS50853">
    <property type="entry name" value="FN3"/>
    <property type="match status" value="2"/>
</dbReference>
<keyword evidence="4 7" id="KW-0472">Membrane</keyword>
<dbReference type="Proteomes" id="UP000594262">
    <property type="component" value="Unplaced"/>
</dbReference>
<dbReference type="Pfam" id="PF00002">
    <property type="entry name" value="7tm_2"/>
    <property type="match status" value="1"/>
</dbReference>
<dbReference type="InterPro" id="IPR057244">
    <property type="entry name" value="GAIN_B"/>
</dbReference>
<dbReference type="PANTHER" id="PTHR45692">
    <property type="entry name" value="G_PROTEIN_RECEP_F2_4 DOMAIN-CONTAINING PROTEIN"/>
    <property type="match status" value="1"/>
</dbReference>
<dbReference type="GO" id="GO:0016020">
    <property type="term" value="C:membrane"/>
    <property type="evidence" value="ECO:0007669"/>
    <property type="project" value="UniProtKB-SubCell"/>
</dbReference>
<sequence length="1322" mass="150058">MADQRTNLLPGNMLAFFMAMFVLYVVKEVSAVSDDGCTKKSLGLDWYLPDNKQLPDSQITASSEVPYRLAKYGRFRSEAVGRIFGVWCAEKNDQKPWWQVDFLAMRTITAIRIGSNGYADGYVTRFTLHFSYDGNDWFTVKDSKTNKSKLYIGLDELWAKEQVALEYPVTARFFRIYPEMYHYRPCLQADFVGCKPEKTCNKKVSITKSSIVPNSDMTSSTFYKNHPASSGRLDAAIQPCQSQWGAWCATTGDIAPYLQIDLRLAREISKLETQGHPYDFMQSWVTQYAFNYSLDGQLWKSYNQVLFGNIDGSSKKLNELKPPVIARYIRFLPKKWEGDLPCMRVEAYECLPRKESIPTLVYGLSDHTINRGKPLSINCLFRGLPNMTLVWNINQDYLRTSSRIITSEVTTENEASSTLFIRRLTSAENGEISCISYYPTLQDIHAKSAGTITVLAPIPELSIVNYTVGDSVIHLNHSGPYTRDVLGYRVKVSSVDGVKDLDLPYNDTRKVTISKLRPYVTYNLQVAMRYLEDEIGPLYSSTDFETPQDKPYGAPLNLHVTKISHDTLHATWDDPAPKLLNGLIIYYDVRYVKSDKSDPSVRSRRAVSSNVAVFKRVFNSTAVLDRLEPGAIYEVSVRSYTKVGPGPWVHPPELVFTGKATEELNSLKKMVITDANAAAVSNRLKNITADRTFLNKHDVVLTLDILEKVVNKQNTSGEIGQSLVEAVSNVLKANKTVLSESEITNRTGTRFVKMLEKWLEELPPSEKKLEEESENVIVQKIFIHKHKLEEGINFAKEDLEKSGGVEMHIPKEAIPGNGTADSIYFVYYKKNKFFNGNKRLEELCINGFTVFKERVFTPVVSGEVVGQTTRNLSAPVVLKFRHTEDEAKLRKTACAYWDYEADNEKGGWSTEGCTVESIANQTITCHCNHLTNFAAMMDVYAETSTICGKHRKIISFITVIGCFLSLIGLFLTFLTYFMFRRLLKEMAAKVLIQLCVALFIVVLTFVTGIEQTDKPVMCMTVAFVLHYFTLVSFFWMLMEASFMYHAFVRVWPPRQGGDIYKSTVVAWGIPLFIVGITFLTSMDNYGGSHYCHLTGTPLIASYLAPIGLIILINFVIFIFIMMKLDGRPNGNTDQNSLQLATARLRRAFGIMILMGLTWAFGFGQLTDARLEFSYLFSVFNASQGFSIFIFYVTAQKRARSQWIAFFKCDGRSENKRTTDSYFSERRRINTMQFNRLGSSASSFLSNHNHLVHYHHKKIQRNSIIGNGYPLSPPDKLISPPLMNTIEELESPTSPIRSFDDPPELQESEDNRKQKQHDIKQHQ</sequence>
<dbReference type="CDD" id="cd15040">
    <property type="entry name" value="7tmB2_Adhesion"/>
    <property type="match status" value="1"/>
</dbReference>
<evidence type="ECO:0000259" key="11">
    <source>
        <dbReference type="PROSITE" id="PS50835"/>
    </source>
</evidence>
<dbReference type="Pfam" id="PF26588">
    <property type="entry name" value="GAIN_ADGRA3"/>
    <property type="match status" value="1"/>
</dbReference>
<dbReference type="CDD" id="cd00057">
    <property type="entry name" value="FA58C"/>
    <property type="match status" value="2"/>
</dbReference>
<dbReference type="PANTHER" id="PTHR45692:SF1">
    <property type="entry name" value="G-PROTEIN COUPLED RECEPTORS FAMILY 2 PROFILE 2 DOMAIN-CONTAINING PROTEIN"/>
    <property type="match status" value="1"/>
</dbReference>
<dbReference type="SMART" id="SM00303">
    <property type="entry name" value="GPS"/>
    <property type="match status" value="1"/>
</dbReference>
<dbReference type="InterPro" id="IPR007110">
    <property type="entry name" value="Ig-like_dom"/>
</dbReference>
<dbReference type="Gene3D" id="1.20.1070.10">
    <property type="entry name" value="Rhodopsin 7-helix transmembrane proteins"/>
    <property type="match status" value="1"/>
</dbReference>
<name>A0A7M5V3H5_9CNID</name>
<protein>
    <submittedName>
        <fullName evidence="13">Uncharacterized protein</fullName>
    </submittedName>
</protein>
<feature type="transmembrane region" description="Helical" evidence="7">
    <location>
        <begin position="1099"/>
        <end position="1120"/>
    </location>
</feature>
<evidence type="ECO:0000259" key="10">
    <source>
        <dbReference type="PROSITE" id="PS50261"/>
    </source>
</evidence>
<evidence type="ECO:0000256" key="4">
    <source>
        <dbReference type="ARBA" id="ARBA00023136"/>
    </source>
</evidence>
<feature type="domain" description="Ig-like" evidence="11">
    <location>
        <begin position="358"/>
        <end position="453"/>
    </location>
</feature>
<feature type="domain" description="Fibronectin type-III" evidence="12">
    <location>
        <begin position="457"/>
        <end position="549"/>
    </location>
</feature>
<feature type="domain" description="GAIN-B" evidence="9">
    <location>
        <begin position="790"/>
        <end position="943"/>
    </location>
</feature>
<feature type="domain" description="F5/8 type C" evidence="8">
    <location>
        <begin position="200"/>
        <end position="350"/>
    </location>
</feature>